<reference evidence="2" key="1">
    <citation type="submission" date="2022-07" db="EMBL/GenBank/DDBJ databases">
        <authorList>
            <person name="Macas J."/>
            <person name="Novak P."/>
            <person name="Neumann P."/>
        </authorList>
    </citation>
    <scope>NUCLEOTIDE SEQUENCE</scope>
</reference>
<dbReference type="Proteomes" id="UP001152523">
    <property type="component" value="Unassembled WGS sequence"/>
</dbReference>
<dbReference type="PANTHER" id="PTHR47481">
    <property type="match status" value="1"/>
</dbReference>
<evidence type="ECO:0008006" key="4">
    <source>
        <dbReference type="Google" id="ProtNLM"/>
    </source>
</evidence>
<feature type="compositionally biased region" description="Gly residues" evidence="1">
    <location>
        <begin position="356"/>
        <end position="365"/>
    </location>
</feature>
<dbReference type="PANTHER" id="PTHR47481:SF43">
    <property type="entry name" value="RETROTRANSPOSON COPIA-LIKE N-TERMINAL DOMAIN-CONTAINING PROTEIN"/>
    <property type="match status" value="1"/>
</dbReference>
<dbReference type="GO" id="GO:0003676">
    <property type="term" value="F:nucleic acid binding"/>
    <property type="evidence" value="ECO:0007669"/>
    <property type="project" value="InterPro"/>
</dbReference>
<comment type="caution">
    <text evidence="2">The sequence shown here is derived from an EMBL/GenBank/DDBJ whole genome shotgun (WGS) entry which is preliminary data.</text>
</comment>
<dbReference type="AlphaFoldDB" id="A0AAV0CDF9"/>
<protein>
    <recommendedName>
        <fullName evidence="4">Retrotransposon Copia-like N-terminal domain-containing protein</fullName>
    </recommendedName>
</protein>
<evidence type="ECO:0000313" key="3">
    <source>
        <dbReference type="Proteomes" id="UP001152523"/>
    </source>
</evidence>
<feature type="region of interest" description="Disordered" evidence="1">
    <location>
        <begin position="226"/>
        <end position="265"/>
    </location>
</feature>
<keyword evidence="3" id="KW-1185">Reference proteome</keyword>
<gene>
    <name evidence="2" type="ORF">CEPIT_LOCUS5067</name>
</gene>
<evidence type="ECO:0000256" key="1">
    <source>
        <dbReference type="SAM" id="MobiDB-lite"/>
    </source>
</evidence>
<dbReference type="GO" id="GO:0008270">
    <property type="term" value="F:zinc ion binding"/>
    <property type="evidence" value="ECO:0007669"/>
    <property type="project" value="InterPro"/>
</dbReference>
<feature type="region of interest" description="Disordered" evidence="1">
    <location>
        <begin position="340"/>
        <end position="371"/>
    </location>
</feature>
<organism evidence="2 3">
    <name type="scientific">Cuscuta epithymum</name>
    <dbReference type="NCBI Taxonomy" id="186058"/>
    <lineage>
        <taxon>Eukaryota</taxon>
        <taxon>Viridiplantae</taxon>
        <taxon>Streptophyta</taxon>
        <taxon>Embryophyta</taxon>
        <taxon>Tracheophyta</taxon>
        <taxon>Spermatophyta</taxon>
        <taxon>Magnoliopsida</taxon>
        <taxon>eudicotyledons</taxon>
        <taxon>Gunneridae</taxon>
        <taxon>Pentapetalae</taxon>
        <taxon>asterids</taxon>
        <taxon>lamiids</taxon>
        <taxon>Solanales</taxon>
        <taxon>Convolvulaceae</taxon>
        <taxon>Cuscuteae</taxon>
        <taxon>Cuscuta</taxon>
        <taxon>Cuscuta subgen. Cuscuta</taxon>
    </lineage>
</organism>
<feature type="compositionally biased region" description="Basic residues" evidence="1">
    <location>
        <begin position="247"/>
        <end position="256"/>
    </location>
</feature>
<dbReference type="Pfam" id="PF14223">
    <property type="entry name" value="Retrotran_gag_2"/>
    <property type="match status" value="1"/>
</dbReference>
<sequence>MSIITPTTPVVSLTASTHFPIKLTTSNYPVWKCQVHSALVGLGLDGYVDGSLAAPAKYVDAAKTELNPCYSIWYRQDRTIISALLGSCGDVIQPLISSATTAKQAWDKLSLTYASTSRGRIISLKTALSRTTKGGRSITEYVAEMYAISEALALAQNPIPEEDLVINILNSLGSDYGELRSAIRVRNTPLPLAELQDILLEHEQKLQEAGMSAQQLVPTAHYTQATGRVGDSSMPADRRHMQTADRRGHHARRGRGGHPPGQYRNSSSNGVMCHFCNYSGHEVKQCRKLQRFLRENQITTSLGSGTPAIHNTMVTPMTNSQQWLFDSGASHHITSDNSNLPNYTDYGGPDEVHLGDGSGNGGGAHARGEHP</sequence>
<dbReference type="InterPro" id="IPR036875">
    <property type="entry name" value="Znf_CCHC_sf"/>
</dbReference>
<feature type="compositionally biased region" description="Basic and acidic residues" evidence="1">
    <location>
        <begin position="236"/>
        <end position="246"/>
    </location>
</feature>
<proteinExistence type="predicted"/>
<dbReference type="SUPFAM" id="SSF57756">
    <property type="entry name" value="Retrovirus zinc finger-like domains"/>
    <property type="match status" value="1"/>
</dbReference>
<name>A0AAV0CDF9_9ASTE</name>
<evidence type="ECO:0000313" key="2">
    <source>
        <dbReference type="EMBL" id="CAH9074497.1"/>
    </source>
</evidence>
<accession>A0AAV0CDF9</accession>
<dbReference type="EMBL" id="CAMAPF010000026">
    <property type="protein sequence ID" value="CAH9074497.1"/>
    <property type="molecule type" value="Genomic_DNA"/>
</dbReference>